<reference evidence="1 2" key="1">
    <citation type="submission" date="2023-01" db="EMBL/GenBank/DDBJ databases">
        <title>Analysis of 21 Apiospora genomes using comparative genomics revels a genus with tremendous synthesis potential of carbohydrate active enzymes and secondary metabolites.</title>
        <authorList>
            <person name="Sorensen T."/>
        </authorList>
    </citation>
    <scope>NUCLEOTIDE SEQUENCE [LARGE SCALE GENOMIC DNA]</scope>
    <source>
        <strain evidence="1 2">CBS 33761</strain>
    </source>
</reference>
<organism evidence="1 2">
    <name type="scientific">Apiospora rasikravindrae</name>
    <dbReference type="NCBI Taxonomy" id="990691"/>
    <lineage>
        <taxon>Eukaryota</taxon>
        <taxon>Fungi</taxon>
        <taxon>Dikarya</taxon>
        <taxon>Ascomycota</taxon>
        <taxon>Pezizomycotina</taxon>
        <taxon>Sordariomycetes</taxon>
        <taxon>Xylariomycetidae</taxon>
        <taxon>Amphisphaeriales</taxon>
        <taxon>Apiosporaceae</taxon>
        <taxon>Apiospora</taxon>
    </lineage>
</organism>
<name>A0ABR1UD95_9PEZI</name>
<proteinExistence type="predicted"/>
<dbReference type="Proteomes" id="UP001444661">
    <property type="component" value="Unassembled WGS sequence"/>
</dbReference>
<keyword evidence="2" id="KW-1185">Reference proteome</keyword>
<evidence type="ECO:0000313" key="2">
    <source>
        <dbReference type="Proteomes" id="UP001444661"/>
    </source>
</evidence>
<protein>
    <submittedName>
        <fullName evidence="1">Uncharacterized protein</fullName>
    </submittedName>
</protein>
<sequence>MVPDKLGVPVSPQLEIRTGGTMNIMEAMVHYPPISTAPAFEALVECDRLANKAQTPEGEWTTYQAFALATLRRLANGWHLPALKRVIGNRDTAVDFVSVGR</sequence>
<accession>A0ABR1UD95</accession>
<gene>
    <name evidence="1" type="ORF">PG993_001363</name>
</gene>
<dbReference type="EMBL" id="JAQQWK010000001">
    <property type="protein sequence ID" value="KAK8056136.1"/>
    <property type="molecule type" value="Genomic_DNA"/>
</dbReference>
<evidence type="ECO:0000313" key="1">
    <source>
        <dbReference type="EMBL" id="KAK8056136.1"/>
    </source>
</evidence>
<comment type="caution">
    <text evidence="1">The sequence shown here is derived from an EMBL/GenBank/DDBJ whole genome shotgun (WGS) entry which is preliminary data.</text>
</comment>